<reference evidence="3 4" key="1">
    <citation type="submission" date="2019-07" db="EMBL/GenBank/DDBJ databases">
        <title>Whole genome shotgun sequence of Cellulomonas soli NBRC 109434.</title>
        <authorList>
            <person name="Hosoyama A."/>
            <person name="Uohara A."/>
            <person name="Ohji S."/>
            <person name="Ichikawa N."/>
        </authorList>
    </citation>
    <scope>NUCLEOTIDE SEQUENCE [LARGE SCALE GENOMIC DNA]</scope>
    <source>
        <strain evidence="3 4">NBRC 109434</strain>
    </source>
</reference>
<dbReference type="RefSeq" id="WP_146953305.1">
    <property type="nucleotide sequence ID" value="NZ_BAABBJ010000007.1"/>
</dbReference>
<organism evidence="3 4">
    <name type="scientific">Cellulomonas soli</name>
    <dbReference type="NCBI Taxonomy" id="931535"/>
    <lineage>
        <taxon>Bacteria</taxon>
        <taxon>Bacillati</taxon>
        <taxon>Actinomycetota</taxon>
        <taxon>Actinomycetes</taxon>
        <taxon>Micrococcales</taxon>
        <taxon>Cellulomonadaceae</taxon>
        <taxon>Cellulomonas</taxon>
    </lineage>
</organism>
<evidence type="ECO:0000259" key="2">
    <source>
        <dbReference type="PROSITE" id="PS51186"/>
    </source>
</evidence>
<dbReference type="EMBL" id="BKAL01000007">
    <property type="protein sequence ID" value="GEP69551.1"/>
    <property type="molecule type" value="Genomic_DNA"/>
</dbReference>
<comment type="caution">
    <text evidence="3">The sequence shown here is derived from an EMBL/GenBank/DDBJ whole genome shotgun (WGS) entry which is preliminary data.</text>
</comment>
<evidence type="ECO:0000256" key="1">
    <source>
        <dbReference type="SAM" id="MobiDB-lite"/>
    </source>
</evidence>
<feature type="region of interest" description="Disordered" evidence="1">
    <location>
        <begin position="146"/>
        <end position="173"/>
    </location>
</feature>
<sequence>MAGARVTTGSRLGVRIREVPVPADLDAPDAWLLRGQVDTVNEVEIALRGNRDMCRNPHETLGSMREQRYTTKIRLVAVDEDRPGDAADPARVLGHAALHLPRQDNTHTGEVDLGVRPAARRRGIGSALHDAALEVARVHGRTMLTTTTQQTSEPTDGPLALAPSTGSGRLHRDDPGVRFALTRGWSLEQVSRYSVLDVPLPADVLAAHRAAAQAVAGPDVRVVLWESRCPDEWVDQFALLQTRMSTDVPHGGIARHADVWDAARVRTIEQQFLDQGLGYLVAAAEHVPTRTLVAFTALAATPVTDEFVFQNDTLVMREHRGRRLGMLVKTANLQRLAAERPAVQRVGTWNAEENAHMLAINVALGFRPAGGTGEWQRDL</sequence>
<dbReference type="Proteomes" id="UP000321798">
    <property type="component" value="Unassembled WGS sequence"/>
</dbReference>
<proteinExistence type="predicted"/>
<dbReference type="OrthoDB" id="4119890at2"/>
<accession>A0A512PEA8</accession>
<dbReference type="Gene3D" id="3.40.630.30">
    <property type="match status" value="1"/>
</dbReference>
<evidence type="ECO:0000313" key="3">
    <source>
        <dbReference type="EMBL" id="GEP69551.1"/>
    </source>
</evidence>
<dbReference type="AlphaFoldDB" id="A0A512PEA8"/>
<dbReference type="InterPro" id="IPR016181">
    <property type="entry name" value="Acyl_CoA_acyltransferase"/>
</dbReference>
<keyword evidence="4" id="KW-1185">Reference proteome</keyword>
<dbReference type="GO" id="GO:0016747">
    <property type="term" value="F:acyltransferase activity, transferring groups other than amino-acyl groups"/>
    <property type="evidence" value="ECO:0007669"/>
    <property type="project" value="InterPro"/>
</dbReference>
<dbReference type="Pfam" id="PF00583">
    <property type="entry name" value="Acetyltransf_1"/>
    <property type="match status" value="1"/>
</dbReference>
<name>A0A512PEA8_9CELL</name>
<evidence type="ECO:0000313" key="4">
    <source>
        <dbReference type="Proteomes" id="UP000321798"/>
    </source>
</evidence>
<gene>
    <name evidence="3" type="ORF">CSO01_22660</name>
</gene>
<dbReference type="CDD" id="cd04301">
    <property type="entry name" value="NAT_SF"/>
    <property type="match status" value="1"/>
</dbReference>
<dbReference type="InterPro" id="IPR000182">
    <property type="entry name" value="GNAT_dom"/>
</dbReference>
<dbReference type="PROSITE" id="PS51186">
    <property type="entry name" value="GNAT"/>
    <property type="match status" value="1"/>
</dbReference>
<dbReference type="SUPFAM" id="SSF55729">
    <property type="entry name" value="Acyl-CoA N-acyltransferases (Nat)"/>
    <property type="match status" value="2"/>
</dbReference>
<protein>
    <recommendedName>
        <fullName evidence="2">N-acetyltransferase domain-containing protein</fullName>
    </recommendedName>
</protein>
<feature type="domain" description="N-acetyltransferase" evidence="2">
    <location>
        <begin position="14"/>
        <end position="201"/>
    </location>
</feature>